<keyword evidence="1" id="KW-0210">Decarboxylase</keyword>
<evidence type="ECO:0000256" key="1">
    <source>
        <dbReference type="ARBA" id="ARBA00022793"/>
    </source>
</evidence>
<name>A0A430HTK8_9BURK</name>
<dbReference type="InterPro" id="IPR003817">
    <property type="entry name" value="PS_Dcarbxylase"/>
</dbReference>
<keyword evidence="6" id="KW-1185">Reference proteome</keyword>
<dbReference type="OrthoDB" id="9802030at2"/>
<evidence type="ECO:0000313" key="5">
    <source>
        <dbReference type="EMBL" id="RSZ60898.1"/>
    </source>
</evidence>
<dbReference type="GO" id="GO:0008654">
    <property type="term" value="P:phospholipid biosynthetic process"/>
    <property type="evidence" value="ECO:0007669"/>
    <property type="project" value="InterPro"/>
</dbReference>
<keyword evidence="3 5" id="KW-0456">Lyase</keyword>
<dbReference type="GO" id="GO:0004609">
    <property type="term" value="F:phosphatidylserine decarboxylase activity"/>
    <property type="evidence" value="ECO:0007669"/>
    <property type="project" value="UniProtKB-EC"/>
</dbReference>
<accession>A0A430HTK8</accession>
<dbReference type="Pfam" id="PF02666">
    <property type="entry name" value="PS_Dcarbxylase"/>
    <property type="match status" value="1"/>
</dbReference>
<evidence type="ECO:0000256" key="3">
    <source>
        <dbReference type="ARBA" id="ARBA00023239"/>
    </source>
</evidence>
<evidence type="ECO:0000313" key="6">
    <source>
        <dbReference type="Proteomes" id="UP000278085"/>
    </source>
</evidence>
<dbReference type="PANTHER" id="PTHR10067:SF17">
    <property type="entry name" value="PHOSPHATIDYLSERINE DECARBOXYLASE PROENZYME 2"/>
    <property type="match status" value="1"/>
</dbReference>
<dbReference type="EC" id="4.1.1.65" evidence="5"/>
<dbReference type="PANTHER" id="PTHR10067">
    <property type="entry name" value="PHOSPHATIDYLSERINE DECARBOXYLASE"/>
    <property type="match status" value="1"/>
</dbReference>
<keyword evidence="4" id="KW-0670">Pyruvate</keyword>
<sequence>MGMAGLRLAAGRRQPVREPDAVQETERQGVCRLPAGPAGLVRRAGVSRFRRVSGAPILLHSRASSTLVAEQVFERGFMDFFYGSRVGLILSELLLKRRWFSRAYGASRKRAASRRQIDGFVRQYGIDLSEVELPVEDYRSFNDFFTRRLKPGARPLPADCKTLASPADARVLAWDIVDGLVVPVKSRAFTVAQLLGDDTLAHEYWGGTCCVLRLAPADYHRFIHIDRGTQGPVRRINGYLHSVSPLALRNMLAVFTENAREYCRIETEQFGPVIHVDVGAMVVGRIVQHRPEGGPVERGEEKGYFEFGGSTVILLFKAGAVELDADIRSYSAQGIETIVLQGERIGRSSAS</sequence>
<evidence type="ECO:0000256" key="4">
    <source>
        <dbReference type="ARBA" id="ARBA00023317"/>
    </source>
</evidence>
<dbReference type="EMBL" id="RXLQ01000001">
    <property type="protein sequence ID" value="RSZ60898.1"/>
    <property type="molecule type" value="Genomic_DNA"/>
</dbReference>
<organism evidence="5 6">
    <name type="scientific">Massilia atriviolacea</name>
    <dbReference type="NCBI Taxonomy" id="2495579"/>
    <lineage>
        <taxon>Bacteria</taxon>
        <taxon>Pseudomonadati</taxon>
        <taxon>Pseudomonadota</taxon>
        <taxon>Betaproteobacteria</taxon>
        <taxon>Burkholderiales</taxon>
        <taxon>Oxalobacteraceae</taxon>
        <taxon>Telluria group</taxon>
        <taxon>Massilia</taxon>
    </lineage>
</organism>
<gene>
    <name evidence="5" type="ORF">EJB06_01810</name>
</gene>
<evidence type="ECO:0000256" key="2">
    <source>
        <dbReference type="ARBA" id="ARBA00023145"/>
    </source>
</evidence>
<reference evidence="5 6" key="1">
    <citation type="submission" date="2018-12" db="EMBL/GenBank/DDBJ databases">
        <authorList>
            <person name="Yang E."/>
        </authorList>
    </citation>
    <scope>NUCLEOTIDE SEQUENCE [LARGE SCALE GENOMIC DNA]</scope>
    <source>
        <strain evidence="5 6">SOD</strain>
    </source>
</reference>
<keyword evidence="2" id="KW-0865">Zymogen</keyword>
<protein>
    <submittedName>
        <fullName evidence="5">Phosphatidylserine decarboxylase</fullName>
        <ecNumber evidence="5">4.1.1.65</ecNumber>
    </submittedName>
</protein>
<dbReference type="AlphaFoldDB" id="A0A430HTK8"/>
<dbReference type="Proteomes" id="UP000278085">
    <property type="component" value="Unassembled WGS sequence"/>
</dbReference>
<comment type="caution">
    <text evidence="5">The sequence shown here is derived from an EMBL/GenBank/DDBJ whole genome shotgun (WGS) entry which is preliminary data.</text>
</comment>
<proteinExistence type="predicted"/>